<keyword evidence="2 6" id="KW-0812">Transmembrane</keyword>
<accession>A0A1E4TJT9</accession>
<evidence type="ECO:0000313" key="8">
    <source>
        <dbReference type="Proteomes" id="UP000095023"/>
    </source>
</evidence>
<dbReference type="InterPro" id="IPR013946">
    <property type="entry name" value="NCA2-like"/>
</dbReference>
<dbReference type="PANTHER" id="PTHR28234">
    <property type="entry name" value="NUCLEAR CONTROL OF ATPASE PROTEIN 2"/>
    <property type="match status" value="1"/>
</dbReference>
<dbReference type="Proteomes" id="UP000095023">
    <property type="component" value="Unassembled WGS sequence"/>
</dbReference>
<keyword evidence="8" id="KW-1185">Reference proteome</keyword>
<keyword evidence="5 6" id="KW-0472">Membrane</keyword>
<dbReference type="OrthoDB" id="413313at2759"/>
<evidence type="ECO:0000256" key="5">
    <source>
        <dbReference type="ARBA" id="ARBA00023136"/>
    </source>
</evidence>
<feature type="transmembrane region" description="Helical" evidence="6">
    <location>
        <begin position="515"/>
        <end position="540"/>
    </location>
</feature>
<sequence>METLADERIRALTAQLEFCTPVLPRIRDSDVQARLDRLKTIQHRLTSKPSNLVALPTLVSALKEFQHASLTGSTSRKSPRKSLSEAELAIDEIEWVLVGTAAISLYGNALNLLLDRTLPVSEDIYYWDQVLSMPNRLIYYSLQTAPLRGVQLAREVFTEARTHVHRANAVTVDDVTNILSGSLWAKLKKWFHVLKETIICRKREMMSAIPQGVAPWASLLFWPVPIIRKEIHLKRRRLRTLLELQAASLGYLVDSGIDLDATSDWRRAISDGVESIGEMVEATIKIDEVQDIQDFISNVMPKSNGSSRLSSPFKVAERIIDISSNVFPTTIEAQSSLIKINGKPSFMLRHWPTLLIMSFSGSSILKFVTNRQAELKQWIFDIAGTLVDFWQNWVIEPVKGMIRTIRHIESNRIALISKQSLTSDMQSLERMVVDFAIEKTGADPASADIELLRDRVHKGDLSLVLQSYETDIKRPIKGTISGDLLRTLLIQMQKTKVDVELAMTGIDDLLQSQSLLFGALGASPSLIVTYLTFKWIYVTVTGRGIRSRSRDREKIVITLRAIERSTLMTTDSLSHRLPYHVQGLILCNVHVLRSMSNVIKPSLRRCWVDDLRDLENINLGASRQKATIERIWRMYI</sequence>
<gene>
    <name evidence="7" type="ORF">CANCADRAFT_81364</name>
</gene>
<keyword evidence="4" id="KW-0496">Mitochondrion</keyword>
<organism evidence="7 8">
    <name type="scientific">Tortispora caseinolytica NRRL Y-17796</name>
    <dbReference type="NCBI Taxonomy" id="767744"/>
    <lineage>
        <taxon>Eukaryota</taxon>
        <taxon>Fungi</taxon>
        <taxon>Dikarya</taxon>
        <taxon>Ascomycota</taxon>
        <taxon>Saccharomycotina</taxon>
        <taxon>Trigonopsidomycetes</taxon>
        <taxon>Trigonopsidales</taxon>
        <taxon>Trigonopsidaceae</taxon>
        <taxon>Tortispora</taxon>
    </lineage>
</organism>
<protein>
    <recommendedName>
        <fullName evidence="9">Nuclear control of ATPase protein 2</fullName>
    </recommendedName>
</protein>
<dbReference type="AlphaFoldDB" id="A0A1E4TJT9"/>
<dbReference type="Pfam" id="PF08637">
    <property type="entry name" value="NCA2"/>
    <property type="match status" value="1"/>
</dbReference>
<evidence type="ECO:0000256" key="3">
    <source>
        <dbReference type="ARBA" id="ARBA00022989"/>
    </source>
</evidence>
<evidence type="ECO:0000256" key="2">
    <source>
        <dbReference type="ARBA" id="ARBA00022692"/>
    </source>
</evidence>
<name>A0A1E4TJT9_9ASCO</name>
<evidence type="ECO:0008006" key="9">
    <source>
        <dbReference type="Google" id="ProtNLM"/>
    </source>
</evidence>
<proteinExistence type="predicted"/>
<dbReference type="EMBL" id="KV453841">
    <property type="protein sequence ID" value="ODV92044.1"/>
    <property type="molecule type" value="Genomic_DNA"/>
</dbReference>
<evidence type="ECO:0000256" key="1">
    <source>
        <dbReference type="ARBA" id="ARBA00004225"/>
    </source>
</evidence>
<evidence type="ECO:0000256" key="6">
    <source>
        <dbReference type="SAM" id="Phobius"/>
    </source>
</evidence>
<reference evidence="8" key="1">
    <citation type="submission" date="2016-02" db="EMBL/GenBank/DDBJ databases">
        <title>Comparative genomics of biotechnologically important yeasts.</title>
        <authorList>
            <consortium name="DOE Joint Genome Institute"/>
            <person name="Riley R."/>
            <person name="Haridas S."/>
            <person name="Wolfe K.H."/>
            <person name="Lopes M.R."/>
            <person name="Hittinger C.T."/>
            <person name="Goker M."/>
            <person name="Salamov A."/>
            <person name="Wisecaver J."/>
            <person name="Long T.M."/>
            <person name="Aerts A.L."/>
            <person name="Barry K."/>
            <person name="Choi C."/>
            <person name="Clum A."/>
            <person name="Coughlan A.Y."/>
            <person name="Deshpande S."/>
            <person name="Douglass A.P."/>
            <person name="Hanson S.J."/>
            <person name="Klenk H.-P."/>
            <person name="Labutti K."/>
            <person name="Lapidus A."/>
            <person name="Lindquist E."/>
            <person name="Lipzen A."/>
            <person name="Meier-Kolthoff J.P."/>
            <person name="Ohm R.A."/>
            <person name="Otillar R.P."/>
            <person name="Pangilinan J."/>
            <person name="Peng Y."/>
            <person name="Rokas A."/>
            <person name="Rosa C.A."/>
            <person name="Scheuner C."/>
            <person name="Sibirny A.A."/>
            <person name="Slot J.C."/>
            <person name="Stielow J.B."/>
            <person name="Sun H."/>
            <person name="Kurtzman C.P."/>
            <person name="Blackwell M."/>
            <person name="Jeffries T.W."/>
            <person name="Grigoriev I.V."/>
        </authorList>
    </citation>
    <scope>NUCLEOTIDE SEQUENCE [LARGE SCALE GENOMIC DNA]</scope>
    <source>
        <strain evidence="8">NRRL Y-17796</strain>
    </source>
</reference>
<evidence type="ECO:0000256" key="4">
    <source>
        <dbReference type="ARBA" id="ARBA00023128"/>
    </source>
</evidence>
<dbReference type="GO" id="GO:0005741">
    <property type="term" value="C:mitochondrial outer membrane"/>
    <property type="evidence" value="ECO:0007669"/>
    <property type="project" value="TreeGrafter"/>
</dbReference>
<evidence type="ECO:0000313" key="7">
    <source>
        <dbReference type="EMBL" id="ODV92044.1"/>
    </source>
</evidence>
<dbReference type="PANTHER" id="PTHR28234:SF1">
    <property type="entry name" value="NUCLEAR CONTROL OF ATPASE PROTEIN 2"/>
    <property type="match status" value="1"/>
</dbReference>
<keyword evidence="3 6" id="KW-1133">Transmembrane helix</keyword>
<comment type="subcellular location">
    <subcellularLocation>
        <location evidence="1">Mitochondrion membrane</location>
        <topology evidence="1">Multi-pass membrane protein</topology>
    </subcellularLocation>
</comment>